<evidence type="ECO:0000259" key="2">
    <source>
        <dbReference type="PROSITE" id="PS50112"/>
    </source>
</evidence>
<evidence type="ECO:0000259" key="3">
    <source>
        <dbReference type="PROSITE" id="PS51832"/>
    </source>
</evidence>
<dbReference type="OrthoDB" id="9176789at2"/>
<proteinExistence type="predicted"/>
<evidence type="ECO:0000256" key="1">
    <source>
        <dbReference type="SAM" id="Phobius"/>
    </source>
</evidence>
<keyword evidence="1" id="KW-0812">Transmembrane</keyword>
<dbReference type="SMART" id="SM00091">
    <property type="entry name" value="PAS"/>
    <property type="match status" value="1"/>
</dbReference>
<dbReference type="Gene3D" id="3.30.450.20">
    <property type="entry name" value="PAS domain"/>
    <property type="match status" value="1"/>
</dbReference>
<dbReference type="CDD" id="cd00130">
    <property type="entry name" value="PAS"/>
    <property type="match status" value="1"/>
</dbReference>
<keyword evidence="1" id="KW-1133">Transmembrane helix</keyword>
<dbReference type="SUPFAM" id="SSF55785">
    <property type="entry name" value="PYP-like sensor domain (PAS domain)"/>
    <property type="match status" value="1"/>
</dbReference>
<protein>
    <submittedName>
        <fullName evidence="4">PAS domain S-box-containing protein</fullName>
    </submittedName>
</protein>
<dbReference type="Pfam" id="PF13487">
    <property type="entry name" value="HD_5"/>
    <property type="match status" value="1"/>
</dbReference>
<name>A0A1I3ZUQ8_9BACT</name>
<dbReference type="AlphaFoldDB" id="A0A1I3ZUQ8"/>
<reference evidence="5" key="1">
    <citation type="submission" date="2016-10" db="EMBL/GenBank/DDBJ databases">
        <authorList>
            <person name="Varghese N."/>
            <person name="Submissions S."/>
        </authorList>
    </citation>
    <scope>NUCLEOTIDE SEQUENCE [LARGE SCALE GENOMIC DNA]</scope>
    <source>
        <strain evidence="5">DSM 5918</strain>
    </source>
</reference>
<dbReference type="EMBL" id="FORX01000027">
    <property type="protein sequence ID" value="SFK47441.1"/>
    <property type="molecule type" value="Genomic_DNA"/>
</dbReference>
<evidence type="ECO:0000313" key="4">
    <source>
        <dbReference type="EMBL" id="SFK47441.1"/>
    </source>
</evidence>
<dbReference type="PANTHER" id="PTHR45228:SF4">
    <property type="entry name" value="LIPOPROTEIN"/>
    <property type="match status" value="1"/>
</dbReference>
<feature type="domain" description="PAS" evidence="2">
    <location>
        <begin position="372"/>
        <end position="416"/>
    </location>
</feature>
<dbReference type="InterPro" id="IPR000014">
    <property type="entry name" value="PAS"/>
</dbReference>
<dbReference type="STRING" id="52560.SAMN04488082_1275"/>
<gene>
    <name evidence="4" type="ORF">SAMN04488082_1275</name>
</gene>
<dbReference type="PROSITE" id="PS50112">
    <property type="entry name" value="PAS"/>
    <property type="match status" value="1"/>
</dbReference>
<feature type="transmembrane region" description="Helical" evidence="1">
    <location>
        <begin position="327"/>
        <end position="347"/>
    </location>
</feature>
<dbReference type="InterPro" id="IPR035965">
    <property type="entry name" value="PAS-like_dom_sf"/>
</dbReference>
<feature type="transmembrane region" description="Helical" evidence="1">
    <location>
        <begin position="20"/>
        <end position="40"/>
    </location>
</feature>
<dbReference type="InterPro" id="IPR013656">
    <property type="entry name" value="PAS_4"/>
</dbReference>
<feature type="domain" description="HD-GYP" evidence="3">
    <location>
        <begin position="494"/>
        <end position="688"/>
    </location>
</feature>
<dbReference type="Proteomes" id="UP000198635">
    <property type="component" value="Unassembled WGS sequence"/>
</dbReference>
<dbReference type="InterPro" id="IPR037522">
    <property type="entry name" value="HD_GYP_dom"/>
</dbReference>
<dbReference type="Pfam" id="PF08448">
    <property type="entry name" value="PAS_4"/>
    <property type="match status" value="1"/>
</dbReference>
<dbReference type="RefSeq" id="WP_092379236.1">
    <property type="nucleotide sequence ID" value="NZ_FORX01000027.1"/>
</dbReference>
<dbReference type="PROSITE" id="PS51832">
    <property type="entry name" value="HD_GYP"/>
    <property type="match status" value="1"/>
</dbReference>
<dbReference type="NCBIfam" id="TIGR00229">
    <property type="entry name" value="sensory_box"/>
    <property type="match status" value="1"/>
</dbReference>
<dbReference type="SUPFAM" id="SSF109604">
    <property type="entry name" value="HD-domain/PDEase-like"/>
    <property type="match status" value="1"/>
</dbReference>
<dbReference type="Gene3D" id="1.10.3210.10">
    <property type="entry name" value="Hypothetical protein af1432"/>
    <property type="match status" value="1"/>
</dbReference>
<keyword evidence="1" id="KW-0472">Membrane</keyword>
<dbReference type="PANTHER" id="PTHR45228">
    <property type="entry name" value="CYCLIC DI-GMP PHOSPHODIESTERASE TM_0186-RELATED"/>
    <property type="match status" value="1"/>
</dbReference>
<dbReference type="InterPro" id="IPR052020">
    <property type="entry name" value="Cyclic_di-GMP/3'3'-cGAMP_PDE"/>
</dbReference>
<sequence>MTASSSKAALPAMGKNRSELVMGVAIISLIIVALLTWVAWSVRAKQGELQEQIQGRLELLATSRAEVLTAWLSGLVEQTDKLISSDLFRLYATDMDLIDADPSFLITGIIPEGASYDQMAQLTDQFPLMHQTFADFTVFAGFLSGRIVHRSGQSYIGSDSRVNPLSPSQSALIKKTFAYPMAYFSPLRQTDNGLVIDMCVPIFSTAEENGEKKAVAVAMLTKSAGMTITSLLSNTPLSTRGERTRIMQMTEAGFQEIVPWSPGGIATIQTPPELDSGQRLGFDKRNSLGGQTPVFSLGVKLPDLDLWVVQEVDTQSATVGLQEYTRISLLIAGLIAMVTSLLFGAIWSRTMGQSHKRIAGKFQTLAQELEQQRNFLDSINDSIPDFIAVKNLSGNYTYANPALAEGVGRPEDEVLGLDDIALFGFDTGKRLEQSDAQTLQTGVPVTVTERVFLKSREHHFQITKVTLKGDQDTPQGIVSVFRDITAMVQAEDRKRQAISQTVEALVKAIEFTDPYLAGHSLLMRDVSSLLADSLNLSPEDKSTVEIASNLSQIGKIFIDKAILTKVDQLTEKEKEMVQRHVDHAAEILRQIDFELPVYEAVYQMNERLDGSGYPKGLLGEEISIQARVLSVANSFCAMIRPRAYRPAMRPGQALENLRSATNSYDLHIVEALAAALETSRGNRLLEKAGE</sequence>
<organism evidence="4 5">
    <name type="scientific">Desulfomicrobium apsheronum</name>
    <dbReference type="NCBI Taxonomy" id="52560"/>
    <lineage>
        <taxon>Bacteria</taxon>
        <taxon>Pseudomonadati</taxon>
        <taxon>Thermodesulfobacteriota</taxon>
        <taxon>Desulfovibrionia</taxon>
        <taxon>Desulfovibrionales</taxon>
        <taxon>Desulfomicrobiaceae</taxon>
        <taxon>Desulfomicrobium</taxon>
    </lineage>
</organism>
<evidence type="ECO:0000313" key="5">
    <source>
        <dbReference type="Proteomes" id="UP000198635"/>
    </source>
</evidence>
<keyword evidence="5" id="KW-1185">Reference proteome</keyword>
<accession>A0A1I3ZUQ8</accession>